<evidence type="ECO:0000256" key="1">
    <source>
        <dbReference type="ARBA" id="ARBA00006611"/>
    </source>
</evidence>
<evidence type="ECO:0000256" key="2">
    <source>
        <dbReference type="ARBA" id="ARBA00022741"/>
    </source>
</evidence>
<dbReference type="Proteomes" id="UP000322622">
    <property type="component" value="Plasmid pSAL813"/>
</dbReference>
<geneLocation type="plasmid" evidence="6">
    <name>psal813</name>
</geneLocation>
<dbReference type="AlphaFoldDB" id="A0AB37CIB1"/>
<gene>
    <name evidence="5" type="ORF">FHI56_00100</name>
</gene>
<dbReference type="GO" id="GO:0005886">
    <property type="term" value="C:plasma membrane"/>
    <property type="evidence" value="ECO:0007669"/>
    <property type="project" value="TreeGrafter"/>
</dbReference>
<organism evidence="5 6">
    <name type="scientific">Streptococcus salivarius</name>
    <dbReference type="NCBI Taxonomy" id="1304"/>
    <lineage>
        <taxon>Bacteria</taxon>
        <taxon>Bacillati</taxon>
        <taxon>Bacillota</taxon>
        <taxon>Bacilli</taxon>
        <taxon>Lactobacillales</taxon>
        <taxon>Streptococcaceae</taxon>
        <taxon>Streptococcus</taxon>
    </lineage>
</organism>
<keyword evidence="2" id="KW-0547">Nucleotide-binding</keyword>
<evidence type="ECO:0000256" key="3">
    <source>
        <dbReference type="ARBA" id="ARBA00022840"/>
    </source>
</evidence>
<dbReference type="Gene3D" id="3.40.50.300">
    <property type="entry name" value="P-loop containing nucleotide triphosphate hydrolases"/>
    <property type="match status" value="1"/>
</dbReference>
<proteinExistence type="inferred from homology"/>
<dbReference type="PANTHER" id="PTHR30258:SF2">
    <property type="entry name" value="COMG OPERON PROTEIN 1"/>
    <property type="match status" value="1"/>
</dbReference>
<dbReference type="GO" id="GO:0016887">
    <property type="term" value="F:ATP hydrolysis activity"/>
    <property type="evidence" value="ECO:0007669"/>
    <property type="project" value="TreeGrafter"/>
</dbReference>
<reference evidence="5 6" key="1">
    <citation type="submission" date="2019-06" db="EMBL/GenBank/DDBJ databases">
        <title>Complete genome sequence of Streptococcus salivarius LAB813.</title>
        <authorList>
            <person name="Levesque C.M."/>
            <person name="Gong S.-G."/>
            <person name="Dufour D."/>
            <person name="Barbour A."/>
        </authorList>
    </citation>
    <scope>NUCLEOTIDE SEQUENCE [LARGE SCALE GENOMIC DNA]</scope>
    <source>
        <strain evidence="5 6">LAB813</strain>
        <plasmid evidence="6">psal813</plasmid>
    </source>
</reference>
<evidence type="ECO:0000313" key="5">
    <source>
        <dbReference type="EMBL" id="QEM31442.1"/>
    </source>
</evidence>
<accession>A0AB37CIB1</accession>
<sequence length="274" mass="30944">MSSERRKTMITYIKQALKEAIDNNIQDITFFPHGEEYEVAFRKAGVKQVYDHISSEDADVLFNHIKVTADMIVIEKRRGQLGTCDYPLDDGRVITIRISTVGDFRGLETMAIRLLDCINRDEHRVCLRDFDFDSSLENVLEQVRIPGLHIITGRAGVGKTTLAYLIIAEAFKEGQVMTIERHVEIKDVSFGQLQVNEVNRMDYDALVTLVPRFNPNVLFIGEANTQEEVEAVLKAVSAGLSVVTTAYQDDFLIPHDVLEMKQGQDGKRNVALVK</sequence>
<keyword evidence="3" id="KW-0067">ATP-binding</keyword>
<dbReference type="InterPro" id="IPR027417">
    <property type="entry name" value="P-loop_NTPase"/>
</dbReference>
<protein>
    <submittedName>
        <fullName evidence="5">Competence protein ComGA</fullName>
    </submittedName>
</protein>
<evidence type="ECO:0000313" key="6">
    <source>
        <dbReference type="Proteomes" id="UP000322622"/>
    </source>
</evidence>
<dbReference type="Gene3D" id="3.30.450.90">
    <property type="match status" value="1"/>
</dbReference>
<dbReference type="SUPFAM" id="SSF52540">
    <property type="entry name" value="P-loop containing nucleoside triphosphate hydrolases"/>
    <property type="match status" value="1"/>
</dbReference>
<dbReference type="EMBL" id="CP040803">
    <property type="protein sequence ID" value="QEM31442.1"/>
    <property type="molecule type" value="Genomic_DNA"/>
</dbReference>
<dbReference type="PANTHER" id="PTHR30258">
    <property type="entry name" value="TYPE II SECRETION SYSTEM PROTEIN GSPE-RELATED"/>
    <property type="match status" value="1"/>
</dbReference>
<keyword evidence="5" id="KW-0614">Plasmid</keyword>
<name>A0AB37CIB1_STRSL</name>
<comment type="similarity">
    <text evidence="1">Belongs to the GSP E family.</text>
</comment>
<dbReference type="Pfam" id="PF00437">
    <property type="entry name" value="T2SSE"/>
    <property type="match status" value="1"/>
</dbReference>
<dbReference type="GO" id="GO:0005524">
    <property type="term" value="F:ATP binding"/>
    <property type="evidence" value="ECO:0007669"/>
    <property type="project" value="UniProtKB-KW"/>
</dbReference>
<dbReference type="InterPro" id="IPR001482">
    <property type="entry name" value="T2SS/T4SS_dom"/>
</dbReference>
<feature type="domain" description="Bacterial type II secretion system protein E" evidence="4">
    <location>
        <begin position="6"/>
        <end position="245"/>
    </location>
</feature>
<evidence type="ECO:0000259" key="4">
    <source>
        <dbReference type="Pfam" id="PF00437"/>
    </source>
</evidence>